<keyword evidence="13" id="KW-1185">Reference proteome</keyword>
<evidence type="ECO:0000313" key="13">
    <source>
        <dbReference type="Proteomes" id="UP000471031"/>
    </source>
</evidence>
<dbReference type="CDD" id="cd02213">
    <property type="entry name" value="cupin_PMI_typeII_C"/>
    <property type="match status" value="1"/>
</dbReference>
<dbReference type="NCBIfam" id="TIGR01479">
    <property type="entry name" value="GMP_PMI"/>
    <property type="match status" value="1"/>
</dbReference>
<keyword evidence="4 12" id="KW-0548">Nucleotidyltransferase</keyword>
<comment type="similarity">
    <text evidence="1 8">Belongs to the mannose-6-phosphate isomerase type 2 family.</text>
</comment>
<dbReference type="OrthoDB" id="9806359at2"/>
<keyword evidence="5" id="KW-0547">Nucleotide-binding</keyword>
<dbReference type="AlphaFoldDB" id="A0A845LEF2"/>
<dbReference type="Gene3D" id="2.60.120.10">
    <property type="entry name" value="Jelly Rolls"/>
    <property type="match status" value="1"/>
</dbReference>
<comment type="catalytic activity">
    <reaction evidence="7">
        <text>alpha-D-mannose 1-phosphate + GTP + H(+) = GDP-alpha-D-mannose + diphosphate</text>
        <dbReference type="Rhea" id="RHEA:15229"/>
        <dbReference type="ChEBI" id="CHEBI:15378"/>
        <dbReference type="ChEBI" id="CHEBI:33019"/>
        <dbReference type="ChEBI" id="CHEBI:37565"/>
        <dbReference type="ChEBI" id="CHEBI:57527"/>
        <dbReference type="ChEBI" id="CHEBI:58409"/>
        <dbReference type="EC" id="2.7.7.13"/>
    </reaction>
</comment>
<feature type="domain" description="Nucleotidyl transferase" evidence="9">
    <location>
        <begin position="2"/>
        <end position="276"/>
    </location>
</feature>
<organism evidence="12 13">
    <name type="scientific">Heliomicrobium gestii</name>
    <name type="common">Heliobacterium gestii</name>
    <dbReference type="NCBI Taxonomy" id="2699"/>
    <lineage>
        <taxon>Bacteria</taxon>
        <taxon>Bacillati</taxon>
        <taxon>Bacillota</taxon>
        <taxon>Clostridia</taxon>
        <taxon>Eubacteriales</taxon>
        <taxon>Heliobacteriaceae</taxon>
        <taxon>Heliomicrobium</taxon>
    </lineage>
</organism>
<dbReference type="InterPro" id="IPR014710">
    <property type="entry name" value="RmlC-like_jellyroll"/>
</dbReference>
<dbReference type="InterPro" id="IPR051161">
    <property type="entry name" value="Mannose-6P_isomerase_type2"/>
</dbReference>
<evidence type="ECO:0000256" key="7">
    <source>
        <dbReference type="ARBA" id="ARBA00047343"/>
    </source>
</evidence>
<sequence length="460" mass="51567">MKVIILAGGGGTRLFPLSRQDYPKQFLQIGGEMSLLAQTVKRFRQRVNPEDMVIVTNQAYFHHVQTELRRWGAERAHILLEPAARNTAPAIALSARYCLDVLGCDPGEALFVAPSDHLVRPEEAFAERIEAAIGAAQTGQIVTFGIEPANAETGYGYIQAGDARDIGFAVRRFTEKPDRTTAESFLAAGGYYWNSGMYAFTIGCLLEEMERHQPDLAEMARSPFDQMLDRFSEAPSISIDKAIAEKSERVVVLPFGLYWNDIGSWDAIFEALPKDAEGNVIEGDCIPFGCRETLLMSHGRLVAGVGLEDTLVVETPDVIVVARRGESQKIKEVVEQLKRRQRREAVEHPKQYRPWGNYTILVDAPGHKVKRIVVQPGQGLSLQMHYHRSEHWIVLEGTARVTIGDEARMIHENESIFVPKSTRHRLENPGKIPLVIIEVQNGNYLEEDDIVRFTDTYGRS</sequence>
<dbReference type="Proteomes" id="UP000471031">
    <property type="component" value="Unassembled WGS sequence"/>
</dbReference>
<protein>
    <recommendedName>
        <fullName evidence="2">mannose-1-phosphate guanylyltransferase</fullName>
        <ecNumber evidence="2">2.7.7.13</ecNumber>
    </recommendedName>
</protein>
<dbReference type="InterPro" id="IPR054566">
    <property type="entry name" value="ManC/GMP-like_b-helix"/>
</dbReference>
<dbReference type="GO" id="GO:0005525">
    <property type="term" value="F:GTP binding"/>
    <property type="evidence" value="ECO:0007669"/>
    <property type="project" value="UniProtKB-KW"/>
</dbReference>
<dbReference type="SUPFAM" id="SSF53448">
    <property type="entry name" value="Nucleotide-diphospho-sugar transferases"/>
    <property type="match status" value="1"/>
</dbReference>
<proteinExistence type="inferred from homology"/>
<dbReference type="CDD" id="cd02509">
    <property type="entry name" value="GDP-M1P_Guanylyltransferase"/>
    <property type="match status" value="1"/>
</dbReference>
<dbReference type="GO" id="GO:0004475">
    <property type="term" value="F:mannose-1-phosphate guanylyltransferase (GTP) activity"/>
    <property type="evidence" value="ECO:0007669"/>
    <property type="project" value="UniProtKB-EC"/>
</dbReference>
<dbReference type="InterPro" id="IPR006375">
    <property type="entry name" value="Man1P_GuaTrfase/Man6P_Isoase"/>
</dbReference>
<dbReference type="Pfam" id="PF00483">
    <property type="entry name" value="NTP_transferase"/>
    <property type="match status" value="1"/>
</dbReference>
<dbReference type="FunFam" id="3.90.550.10:FF:000046">
    <property type="entry name" value="Mannose-1-phosphate guanylyltransferase (GDP)"/>
    <property type="match status" value="1"/>
</dbReference>
<evidence type="ECO:0000256" key="6">
    <source>
        <dbReference type="ARBA" id="ARBA00023134"/>
    </source>
</evidence>
<dbReference type="Pfam" id="PF22640">
    <property type="entry name" value="ManC_GMP_beta-helix"/>
    <property type="match status" value="1"/>
</dbReference>
<dbReference type="EC" id="2.7.7.13" evidence="2"/>
<evidence type="ECO:0000256" key="5">
    <source>
        <dbReference type="ARBA" id="ARBA00022741"/>
    </source>
</evidence>
<dbReference type="EMBL" id="WXEX01000006">
    <property type="protein sequence ID" value="MZP43009.1"/>
    <property type="molecule type" value="Genomic_DNA"/>
</dbReference>
<dbReference type="InterPro" id="IPR005835">
    <property type="entry name" value="NTP_transferase_dom"/>
</dbReference>
<dbReference type="InterPro" id="IPR001538">
    <property type="entry name" value="Man6P_isomerase-2_C"/>
</dbReference>
<dbReference type="GO" id="GO:0016853">
    <property type="term" value="F:isomerase activity"/>
    <property type="evidence" value="ECO:0007669"/>
    <property type="project" value="UniProtKB-KW"/>
</dbReference>
<name>A0A845LEF2_HELGE</name>
<feature type="domain" description="Mannose-6-phosphate isomerase type II C-terminal" evidence="10">
    <location>
        <begin position="342"/>
        <end position="455"/>
    </location>
</feature>
<gene>
    <name evidence="12" type="ORF">GTO89_08170</name>
</gene>
<dbReference type="Pfam" id="PF01050">
    <property type="entry name" value="MannoseP_isomer"/>
    <property type="match status" value="1"/>
</dbReference>
<dbReference type="FunFam" id="2.60.120.10:FF:000032">
    <property type="entry name" value="Mannose-1-phosphate guanylyltransferase/mannose-6-phosphate isomerase"/>
    <property type="match status" value="1"/>
</dbReference>
<evidence type="ECO:0000259" key="10">
    <source>
        <dbReference type="Pfam" id="PF01050"/>
    </source>
</evidence>
<dbReference type="GO" id="GO:0000271">
    <property type="term" value="P:polysaccharide biosynthetic process"/>
    <property type="evidence" value="ECO:0007669"/>
    <property type="project" value="InterPro"/>
</dbReference>
<dbReference type="PANTHER" id="PTHR46390:SF1">
    <property type="entry name" value="MANNOSE-1-PHOSPHATE GUANYLYLTRANSFERASE"/>
    <property type="match status" value="1"/>
</dbReference>
<dbReference type="InterPro" id="IPR049577">
    <property type="entry name" value="GMPP_N"/>
</dbReference>
<dbReference type="InterPro" id="IPR029044">
    <property type="entry name" value="Nucleotide-diphossugar_trans"/>
</dbReference>
<evidence type="ECO:0000256" key="4">
    <source>
        <dbReference type="ARBA" id="ARBA00022695"/>
    </source>
</evidence>
<evidence type="ECO:0000256" key="8">
    <source>
        <dbReference type="RuleBase" id="RU004190"/>
    </source>
</evidence>
<keyword evidence="12" id="KW-0413">Isomerase</keyword>
<reference evidence="12 13" key="1">
    <citation type="submission" date="2020-01" db="EMBL/GenBank/DDBJ databases">
        <title>Whole genome sequence of Heliobacterium gestii DSM 11169.</title>
        <authorList>
            <person name="Kyndt J.A."/>
            <person name="Meyer T.E."/>
        </authorList>
    </citation>
    <scope>NUCLEOTIDE SEQUENCE [LARGE SCALE GENOMIC DNA]</scope>
    <source>
        <strain evidence="12 13">DSM 11169</strain>
    </source>
</reference>
<evidence type="ECO:0000259" key="9">
    <source>
        <dbReference type="Pfam" id="PF00483"/>
    </source>
</evidence>
<dbReference type="RefSeq" id="WP_161261586.1">
    <property type="nucleotide sequence ID" value="NZ_JAFBDC010000005.1"/>
</dbReference>
<evidence type="ECO:0000313" key="12">
    <source>
        <dbReference type="EMBL" id="MZP43009.1"/>
    </source>
</evidence>
<evidence type="ECO:0000256" key="1">
    <source>
        <dbReference type="ARBA" id="ARBA00006115"/>
    </source>
</evidence>
<evidence type="ECO:0000259" key="11">
    <source>
        <dbReference type="Pfam" id="PF22640"/>
    </source>
</evidence>
<accession>A0A845LEF2</accession>
<dbReference type="PANTHER" id="PTHR46390">
    <property type="entry name" value="MANNOSE-1-PHOSPHATE GUANYLYLTRANSFERASE"/>
    <property type="match status" value="1"/>
</dbReference>
<dbReference type="GO" id="GO:0009298">
    <property type="term" value="P:GDP-mannose biosynthetic process"/>
    <property type="evidence" value="ECO:0007669"/>
    <property type="project" value="TreeGrafter"/>
</dbReference>
<dbReference type="InterPro" id="IPR011051">
    <property type="entry name" value="RmlC_Cupin_sf"/>
</dbReference>
<keyword evidence="3 12" id="KW-0808">Transferase</keyword>
<dbReference type="Gene3D" id="3.90.550.10">
    <property type="entry name" value="Spore Coat Polysaccharide Biosynthesis Protein SpsA, Chain A"/>
    <property type="match status" value="1"/>
</dbReference>
<dbReference type="SUPFAM" id="SSF51182">
    <property type="entry name" value="RmlC-like cupins"/>
    <property type="match status" value="1"/>
</dbReference>
<comment type="caution">
    <text evidence="12">The sequence shown here is derived from an EMBL/GenBank/DDBJ whole genome shotgun (WGS) entry which is preliminary data.</text>
</comment>
<evidence type="ECO:0000256" key="2">
    <source>
        <dbReference type="ARBA" id="ARBA00012387"/>
    </source>
</evidence>
<feature type="domain" description="MannoseP isomerase/GMP-like beta-helix" evidence="11">
    <location>
        <begin position="291"/>
        <end position="337"/>
    </location>
</feature>
<evidence type="ECO:0000256" key="3">
    <source>
        <dbReference type="ARBA" id="ARBA00022679"/>
    </source>
</evidence>
<keyword evidence="6" id="KW-0342">GTP-binding</keyword>